<dbReference type="EMBL" id="CM023470">
    <property type="protein sequence ID" value="KAH7979822.1"/>
    <property type="molecule type" value="Genomic_DNA"/>
</dbReference>
<proteinExistence type="predicted"/>
<evidence type="ECO:0000313" key="1">
    <source>
        <dbReference type="EMBL" id="KAH7979822.1"/>
    </source>
</evidence>
<protein>
    <submittedName>
        <fullName evidence="1">Uncharacterized protein</fullName>
    </submittedName>
</protein>
<dbReference type="Proteomes" id="UP000821865">
    <property type="component" value="Chromosome 1"/>
</dbReference>
<name>A0ACB8DZF1_DERSI</name>
<keyword evidence="2" id="KW-1185">Reference proteome</keyword>
<evidence type="ECO:0000313" key="2">
    <source>
        <dbReference type="Proteomes" id="UP000821865"/>
    </source>
</evidence>
<comment type="caution">
    <text evidence="1">The sequence shown here is derived from an EMBL/GenBank/DDBJ whole genome shotgun (WGS) entry which is preliminary data.</text>
</comment>
<organism evidence="1 2">
    <name type="scientific">Dermacentor silvarum</name>
    <name type="common">Tick</name>
    <dbReference type="NCBI Taxonomy" id="543639"/>
    <lineage>
        <taxon>Eukaryota</taxon>
        <taxon>Metazoa</taxon>
        <taxon>Ecdysozoa</taxon>
        <taxon>Arthropoda</taxon>
        <taxon>Chelicerata</taxon>
        <taxon>Arachnida</taxon>
        <taxon>Acari</taxon>
        <taxon>Parasitiformes</taxon>
        <taxon>Ixodida</taxon>
        <taxon>Ixodoidea</taxon>
        <taxon>Ixodidae</taxon>
        <taxon>Rhipicephalinae</taxon>
        <taxon>Dermacentor</taxon>
    </lineage>
</organism>
<gene>
    <name evidence="1" type="ORF">HPB49_011397</name>
</gene>
<reference evidence="1" key="1">
    <citation type="submission" date="2020-05" db="EMBL/GenBank/DDBJ databases">
        <title>Large-scale comparative analyses of tick genomes elucidate their genetic diversity and vector capacities.</title>
        <authorList>
            <person name="Jia N."/>
            <person name="Wang J."/>
            <person name="Shi W."/>
            <person name="Du L."/>
            <person name="Sun Y."/>
            <person name="Zhan W."/>
            <person name="Jiang J."/>
            <person name="Wang Q."/>
            <person name="Zhang B."/>
            <person name="Ji P."/>
            <person name="Sakyi L.B."/>
            <person name="Cui X."/>
            <person name="Yuan T."/>
            <person name="Jiang B."/>
            <person name="Yang W."/>
            <person name="Lam T.T.-Y."/>
            <person name="Chang Q."/>
            <person name="Ding S."/>
            <person name="Wang X."/>
            <person name="Zhu J."/>
            <person name="Ruan X."/>
            <person name="Zhao L."/>
            <person name="Wei J."/>
            <person name="Que T."/>
            <person name="Du C."/>
            <person name="Cheng J."/>
            <person name="Dai P."/>
            <person name="Han X."/>
            <person name="Huang E."/>
            <person name="Gao Y."/>
            <person name="Liu J."/>
            <person name="Shao H."/>
            <person name="Ye R."/>
            <person name="Li L."/>
            <person name="Wei W."/>
            <person name="Wang X."/>
            <person name="Wang C."/>
            <person name="Yang T."/>
            <person name="Huo Q."/>
            <person name="Li W."/>
            <person name="Guo W."/>
            <person name="Chen H."/>
            <person name="Zhou L."/>
            <person name="Ni X."/>
            <person name="Tian J."/>
            <person name="Zhou Y."/>
            <person name="Sheng Y."/>
            <person name="Liu T."/>
            <person name="Pan Y."/>
            <person name="Xia L."/>
            <person name="Li J."/>
            <person name="Zhao F."/>
            <person name="Cao W."/>
        </authorList>
    </citation>
    <scope>NUCLEOTIDE SEQUENCE</scope>
    <source>
        <strain evidence="1">Dsil-2018</strain>
    </source>
</reference>
<accession>A0ACB8DZF1</accession>
<sequence length="349" mass="38900">MQHRIDLLHDTLPYSRSPYQYAAEDRQFLQTQVKKLLCQGSISEHGLLRPGGSPNSLRKLGLRPHVIRHPGIWPDGVRVDEVQHRDDYAQKGSFATFATVACATIIFLILVSALITLFAMGYGSTYVTETTDTAEPKVIFRSDDVDIRVLSPNTPATPRNHVVTATSVDCDVLFSSFHHLDRPIIRGLEWTLDGVVPYKHFILSLLCSPGSQLCGRGDRHEPISNSASADPNGHTEQVRVPVLVIGATALRACDRIANAGGTSQDENGQVGSAQEPHHVTTQKKKQEQEADAAKERNRHLDTMTLEEIHDQLQQSEKMLATFKEENHKLLMQLKKALHEEETRERALGE</sequence>